<dbReference type="Proteomes" id="UP001058003">
    <property type="component" value="Chromosome"/>
</dbReference>
<dbReference type="InterPro" id="IPR013325">
    <property type="entry name" value="RNA_pol_sigma_r2"/>
</dbReference>
<dbReference type="CDD" id="cd06171">
    <property type="entry name" value="Sigma70_r4"/>
    <property type="match status" value="1"/>
</dbReference>
<feature type="domain" description="RNA polymerase sigma-70 region 2" evidence="6">
    <location>
        <begin position="73"/>
        <end position="141"/>
    </location>
</feature>
<protein>
    <submittedName>
        <fullName evidence="8">Sigma-70 family RNA polymerase sigma factor</fullName>
    </submittedName>
</protein>
<dbReference type="OrthoDB" id="9804285at2"/>
<dbReference type="RefSeq" id="WP_081971740.1">
    <property type="nucleotide sequence ID" value="NZ_JBIAZK010000057.1"/>
</dbReference>
<feature type="region of interest" description="Disordered" evidence="5">
    <location>
        <begin position="1"/>
        <end position="43"/>
    </location>
</feature>
<dbReference type="SUPFAM" id="SSF88659">
    <property type="entry name" value="Sigma3 and sigma4 domains of RNA polymerase sigma factors"/>
    <property type="match status" value="1"/>
</dbReference>
<evidence type="ECO:0000256" key="2">
    <source>
        <dbReference type="ARBA" id="ARBA00023082"/>
    </source>
</evidence>
<proteinExistence type="predicted"/>
<dbReference type="Pfam" id="PF04542">
    <property type="entry name" value="Sigma70_r2"/>
    <property type="match status" value="1"/>
</dbReference>
<gene>
    <name evidence="8" type="ORF">Daura_22175</name>
</gene>
<dbReference type="KEGG" id="daur:Daura_22175"/>
<dbReference type="InterPro" id="IPR007630">
    <property type="entry name" value="RNA_pol_sigma70_r4"/>
</dbReference>
<evidence type="ECO:0000313" key="9">
    <source>
        <dbReference type="Proteomes" id="UP001058003"/>
    </source>
</evidence>
<dbReference type="AlphaFoldDB" id="A0A9Q9ISL7"/>
<dbReference type="GO" id="GO:0003677">
    <property type="term" value="F:DNA binding"/>
    <property type="evidence" value="ECO:0007669"/>
    <property type="project" value="UniProtKB-KW"/>
</dbReference>
<keyword evidence="4" id="KW-0804">Transcription</keyword>
<dbReference type="Pfam" id="PF04545">
    <property type="entry name" value="Sigma70_r4"/>
    <property type="match status" value="1"/>
</dbReference>
<dbReference type="InterPro" id="IPR013324">
    <property type="entry name" value="RNA_pol_sigma_r3/r4-like"/>
</dbReference>
<evidence type="ECO:0000256" key="3">
    <source>
        <dbReference type="ARBA" id="ARBA00023125"/>
    </source>
</evidence>
<accession>A0A9Q9ISL7</accession>
<dbReference type="GO" id="GO:0016987">
    <property type="term" value="F:sigma factor activity"/>
    <property type="evidence" value="ECO:0007669"/>
    <property type="project" value="UniProtKB-KW"/>
</dbReference>
<evidence type="ECO:0000259" key="6">
    <source>
        <dbReference type="Pfam" id="PF04542"/>
    </source>
</evidence>
<feature type="region of interest" description="Disordered" evidence="5">
    <location>
        <begin position="408"/>
        <end position="432"/>
    </location>
</feature>
<feature type="domain" description="RNA polymerase sigma-70 region 4" evidence="7">
    <location>
        <begin position="241"/>
        <end position="290"/>
    </location>
</feature>
<keyword evidence="1" id="KW-0805">Transcription regulation</keyword>
<organism evidence="8 9">
    <name type="scientific">Dactylosporangium aurantiacum</name>
    <dbReference type="NCBI Taxonomy" id="35754"/>
    <lineage>
        <taxon>Bacteria</taxon>
        <taxon>Bacillati</taxon>
        <taxon>Actinomycetota</taxon>
        <taxon>Actinomycetes</taxon>
        <taxon>Micromonosporales</taxon>
        <taxon>Micromonosporaceae</taxon>
        <taxon>Dactylosporangium</taxon>
    </lineage>
</organism>
<dbReference type="EMBL" id="CP073767">
    <property type="protein sequence ID" value="UWZ58635.1"/>
    <property type="molecule type" value="Genomic_DNA"/>
</dbReference>
<dbReference type="GO" id="GO:0006352">
    <property type="term" value="P:DNA-templated transcription initiation"/>
    <property type="evidence" value="ECO:0007669"/>
    <property type="project" value="InterPro"/>
</dbReference>
<dbReference type="SUPFAM" id="SSF88946">
    <property type="entry name" value="Sigma2 domain of RNA polymerase sigma factors"/>
    <property type="match status" value="1"/>
</dbReference>
<dbReference type="InterPro" id="IPR014284">
    <property type="entry name" value="RNA_pol_sigma-70_dom"/>
</dbReference>
<evidence type="ECO:0000256" key="5">
    <source>
        <dbReference type="SAM" id="MobiDB-lite"/>
    </source>
</evidence>
<evidence type="ECO:0000313" key="8">
    <source>
        <dbReference type="EMBL" id="UWZ58635.1"/>
    </source>
</evidence>
<sequence length="432" mass="46942">MHPPVGQRAEPQRVVLPQPDGRHRNSDARLDRQPRGAQDAPNGCTCGDSACGRRFAELASADRRVRRSLRNRLVERHLPLAYSLAARYRSDPRTHDLKQVAAVALIEAADRFEADRGTPFSAFAAATVTGKLKRYFRDNRWPLHTSRRLGELHLNIKEADVRLAQTRQRVDDVDVAEALGCSTTEVVEARRLGYEQQLLSLDAPVAPGAAEHGDPVALADTLSDGVDPTSTVDDHEALRAALRKLPDRQVRVVVLRFYGNLTQREIGERIGRSQMQVSRMLRTALDRLRATLDGADAPVAPNASGGAGVAARTCGQEQASGHRRCNASPHVHNVVPTPGHSTARASPFRRTGLLALNGVTGPARSRTWSPATRSTIPTLLKMEPLSRQPHDRASSMLGSIPVAIAEASPSRVSAMPTVRSPPLRITAPAARP</sequence>
<keyword evidence="2" id="KW-0731">Sigma factor</keyword>
<evidence type="ECO:0000256" key="1">
    <source>
        <dbReference type="ARBA" id="ARBA00023015"/>
    </source>
</evidence>
<evidence type="ECO:0000259" key="7">
    <source>
        <dbReference type="Pfam" id="PF04545"/>
    </source>
</evidence>
<evidence type="ECO:0000256" key="4">
    <source>
        <dbReference type="ARBA" id="ARBA00023163"/>
    </source>
</evidence>
<feature type="region of interest" description="Disordered" evidence="5">
    <location>
        <begin position="321"/>
        <end position="345"/>
    </location>
</feature>
<reference evidence="8" key="1">
    <citation type="submission" date="2021-04" db="EMBL/GenBank/DDBJ databases">
        <title>Dactylosporangium aurantiacum NRRL B-8018 full assembly.</title>
        <authorList>
            <person name="Hartkoorn R.C."/>
            <person name="Beaudoing E."/>
            <person name="Hot D."/>
        </authorList>
    </citation>
    <scope>NUCLEOTIDE SEQUENCE</scope>
    <source>
        <strain evidence="8">NRRL B-8018</strain>
    </source>
</reference>
<dbReference type="PANTHER" id="PTHR30385:SF4">
    <property type="entry name" value="RNA POLYMERASE SIGMA-E FACTOR"/>
    <property type="match status" value="1"/>
</dbReference>
<keyword evidence="3" id="KW-0238">DNA-binding</keyword>
<dbReference type="Gene3D" id="1.20.140.160">
    <property type="match status" value="1"/>
</dbReference>
<feature type="compositionally biased region" description="Basic and acidic residues" evidence="5">
    <location>
        <begin position="20"/>
        <end position="34"/>
    </location>
</feature>
<dbReference type="PANTHER" id="PTHR30385">
    <property type="entry name" value="SIGMA FACTOR F FLAGELLAR"/>
    <property type="match status" value="1"/>
</dbReference>
<dbReference type="InterPro" id="IPR007627">
    <property type="entry name" value="RNA_pol_sigma70_r2"/>
</dbReference>
<keyword evidence="9" id="KW-1185">Reference proteome</keyword>
<dbReference type="Gene3D" id="1.20.120.1810">
    <property type="match status" value="1"/>
</dbReference>
<name>A0A9Q9ISL7_9ACTN</name>
<dbReference type="NCBIfam" id="TIGR02937">
    <property type="entry name" value="sigma70-ECF"/>
    <property type="match status" value="1"/>
</dbReference>